<name>A0ABY7C8P1_9BASI</name>
<organism evidence="2 3">
    <name type="scientific">Puccinia triticina</name>
    <dbReference type="NCBI Taxonomy" id="208348"/>
    <lineage>
        <taxon>Eukaryota</taxon>
        <taxon>Fungi</taxon>
        <taxon>Dikarya</taxon>
        <taxon>Basidiomycota</taxon>
        <taxon>Pucciniomycotina</taxon>
        <taxon>Pucciniomycetes</taxon>
        <taxon>Pucciniales</taxon>
        <taxon>Pucciniaceae</taxon>
        <taxon>Puccinia</taxon>
    </lineage>
</organism>
<accession>A0ABY7C8P1</accession>
<feature type="region of interest" description="Disordered" evidence="1">
    <location>
        <begin position="65"/>
        <end position="84"/>
    </location>
</feature>
<reference evidence="2" key="1">
    <citation type="submission" date="2022-10" db="EMBL/GenBank/DDBJ databases">
        <title>Puccinia triticina Genome sequencing and assembly.</title>
        <authorList>
            <person name="Li C."/>
        </authorList>
    </citation>
    <scope>NUCLEOTIDE SEQUENCE</scope>
    <source>
        <strain evidence="2">Pt15</strain>
    </source>
</reference>
<protein>
    <submittedName>
        <fullName evidence="2">Uncharacterized protein</fullName>
    </submittedName>
</protein>
<feature type="region of interest" description="Disordered" evidence="1">
    <location>
        <begin position="224"/>
        <end position="244"/>
    </location>
</feature>
<keyword evidence="3" id="KW-1185">Reference proteome</keyword>
<gene>
    <name evidence="2" type="ORF">PtA15_1A875</name>
</gene>
<evidence type="ECO:0000313" key="2">
    <source>
        <dbReference type="EMBL" id="WAQ81533.1"/>
    </source>
</evidence>
<dbReference type="Proteomes" id="UP001164743">
    <property type="component" value="Chromosome 1A"/>
</dbReference>
<dbReference type="EMBL" id="CP110421">
    <property type="protein sequence ID" value="WAQ81533.1"/>
    <property type="molecule type" value="Genomic_DNA"/>
</dbReference>
<sequence>MEAAKNFYDEAQAKLDKVLPRFNQLSVNSHLVDKTIGQVEENTVSLVYKNSRKILASALKNIRDGKPAQSIPTTEPSSSEIDSPRHADHQYLLLSPTPPKAAHMGMLHEARQINKRLWLHNRWLAGLIGPPLAVPPELETSLPPKILEQSRKMLSELKSRAADVGPTGLPRFSTGLPKPEPTLAETPKALLAPLVRIPAQIPQSHSLSPTPVKVECDPLSELLPKRQQHPTPGPPPLDLSRGPQNQTKRFARRRYQNVLSQVPILVHSNQKNKQAIQTIKETPLMEDSFDGQSVDRNWITPLPSCDGDRHPLYSVKMAGNRLGAINFHDMSNKDLDWMP</sequence>
<evidence type="ECO:0000256" key="1">
    <source>
        <dbReference type="SAM" id="MobiDB-lite"/>
    </source>
</evidence>
<feature type="compositionally biased region" description="Polar residues" evidence="1">
    <location>
        <begin position="70"/>
        <end position="81"/>
    </location>
</feature>
<dbReference type="GeneID" id="77806842"/>
<dbReference type="RefSeq" id="XP_053017088.1">
    <property type="nucleotide sequence ID" value="XM_053165947.1"/>
</dbReference>
<proteinExistence type="predicted"/>
<evidence type="ECO:0000313" key="3">
    <source>
        <dbReference type="Proteomes" id="UP001164743"/>
    </source>
</evidence>